<dbReference type="AlphaFoldDB" id="A0AAD1XAK4"/>
<dbReference type="SMART" id="SM00463">
    <property type="entry name" value="SMR"/>
    <property type="match status" value="1"/>
</dbReference>
<dbReference type="Gene3D" id="3.30.1370.110">
    <property type="match status" value="1"/>
</dbReference>
<gene>
    <name evidence="3" type="ORF">ECRASSUSDP1_LOCUS8412</name>
</gene>
<dbReference type="EMBL" id="CAMPGE010008230">
    <property type="protein sequence ID" value="CAI2367135.1"/>
    <property type="molecule type" value="Genomic_DNA"/>
</dbReference>
<evidence type="ECO:0000313" key="3">
    <source>
        <dbReference type="EMBL" id="CAI2367135.1"/>
    </source>
</evidence>
<reference evidence="3" key="1">
    <citation type="submission" date="2023-07" db="EMBL/GenBank/DDBJ databases">
        <authorList>
            <consortium name="AG Swart"/>
            <person name="Singh M."/>
            <person name="Singh A."/>
            <person name="Seah K."/>
            <person name="Emmerich C."/>
        </authorList>
    </citation>
    <scope>NUCLEOTIDE SEQUENCE</scope>
    <source>
        <strain evidence="3">DP1</strain>
    </source>
</reference>
<dbReference type="GO" id="GO:0005634">
    <property type="term" value="C:nucleus"/>
    <property type="evidence" value="ECO:0007669"/>
    <property type="project" value="TreeGrafter"/>
</dbReference>
<dbReference type="PROSITE" id="PS50828">
    <property type="entry name" value="SMR"/>
    <property type="match status" value="1"/>
</dbReference>
<organism evidence="3 4">
    <name type="scientific">Euplotes crassus</name>
    <dbReference type="NCBI Taxonomy" id="5936"/>
    <lineage>
        <taxon>Eukaryota</taxon>
        <taxon>Sar</taxon>
        <taxon>Alveolata</taxon>
        <taxon>Ciliophora</taxon>
        <taxon>Intramacronucleata</taxon>
        <taxon>Spirotrichea</taxon>
        <taxon>Hypotrichia</taxon>
        <taxon>Euplotida</taxon>
        <taxon>Euplotidae</taxon>
        <taxon>Moneuplotes</taxon>
    </lineage>
</organism>
<dbReference type="InterPro" id="IPR036063">
    <property type="entry name" value="Smr_dom_sf"/>
</dbReference>
<evidence type="ECO:0000259" key="2">
    <source>
        <dbReference type="PROSITE" id="PS50828"/>
    </source>
</evidence>
<dbReference type="InterPro" id="IPR002625">
    <property type="entry name" value="Smr_dom"/>
</dbReference>
<proteinExistence type="predicted"/>
<dbReference type="GO" id="GO:0004519">
    <property type="term" value="F:endonuclease activity"/>
    <property type="evidence" value="ECO:0007669"/>
    <property type="project" value="TreeGrafter"/>
</dbReference>
<feature type="region of interest" description="Disordered" evidence="1">
    <location>
        <begin position="227"/>
        <end position="249"/>
    </location>
</feature>
<dbReference type="Proteomes" id="UP001295684">
    <property type="component" value="Unassembled WGS sequence"/>
</dbReference>
<dbReference type="PANTHER" id="PTHR46535">
    <property type="entry name" value="NEDD4-BINDING PROTEIN 2"/>
    <property type="match status" value="1"/>
</dbReference>
<feature type="domain" description="Smr" evidence="2">
    <location>
        <begin position="329"/>
        <end position="413"/>
    </location>
</feature>
<dbReference type="InterPro" id="IPR052772">
    <property type="entry name" value="Endo/PolyKinase_Domain-Protein"/>
</dbReference>
<name>A0AAD1XAK4_EUPCR</name>
<accession>A0AAD1XAK4</accession>
<feature type="compositionally biased region" description="Basic residues" evidence="1">
    <location>
        <begin position="227"/>
        <end position="244"/>
    </location>
</feature>
<protein>
    <recommendedName>
        <fullName evidence="2">Smr domain-containing protein</fullName>
    </recommendedName>
</protein>
<keyword evidence="4" id="KW-1185">Reference proteome</keyword>
<dbReference type="Pfam" id="PF01713">
    <property type="entry name" value="Smr"/>
    <property type="match status" value="1"/>
</dbReference>
<comment type="caution">
    <text evidence="3">The sequence shown here is derived from an EMBL/GenBank/DDBJ whole genome shotgun (WGS) entry which is preliminary data.</text>
</comment>
<dbReference type="SUPFAM" id="SSF160443">
    <property type="entry name" value="SMR domain-like"/>
    <property type="match status" value="1"/>
</dbReference>
<dbReference type="PANTHER" id="PTHR46535:SF1">
    <property type="entry name" value="NEDD4-BINDING PROTEIN 2"/>
    <property type="match status" value="1"/>
</dbReference>
<evidence type="ECO:0000256" key="1">
    <source>
        <dbReference type="SAM" id="MobiDB-lite"/>
    </source>
</evidence>
<evidence type="ECO:0000313" key="4">
    <source>
        <dbReference type="Proteomes" id="UP001295684"/>
    </source>
</evidence>
<sequence>MEESRQMFQISPEEAIKELRKIQLNSLGAQFPQCDQEFVQGMFKLCEYDFESTKLLLEEQVQETEAHPAPKVEKERTVLEEEKEEETIESLMANPEAKKLLIAQKQSETKFEVKDNKSHASEEDHEEIERIQEDLVEFYCTSFPNVPKQRIECIVLVMYPDFDQIEKSLEISNEKYEKIVAKGPSPIPQPKNLLEDKFQSYLKIRDANSLPQVRPICANEIVNKRKRDKKLQRKHKKTNHRTFPRNKPLNNTEKDQLFSCLKEFRTVLDPQISKIQCHILTCQKSKDLAGQAYWETELGKLRKYYEMYKKQSIDIKMEANNSKEEGHVLDLHVMTVDEAVDALKDKIEECVALVNSQKLVNGEGRLILKVITGRGKHSKGKPVIKIRTHKYLKDKGIQFVVAKDGGSLDAIIE</sequence>